<name>A0ABM7GQJ8_9GAMM</name>
<dbReference type="Proteomes" id="UP000289555">
    <property type="component" value="Chromosome"/>
</dbReference>
<reference evidence="2" key="1">
    <citation type="journal article" date="2019" name="Microbiol. Resour. Announc.">
        <title>Complete Genome Sequence of Halomonas olivaria, a Moderately Halophilic Bacterium Isolated from Olive Processing Effluents, Obtained by Nanopore Sequencing.</title>
        <authorList>
            <person name="Nagata S."/>
            <person name="Ii K.M."/>
            <person name="Tsukimi T."/>
            <person name="Miura M.C."/>
            <person name="Galipon J."/>
            <person name="Arakawa K."/>
        </authorList>
    </citation>
    <scope>NUCLEOTIDE SEQUENCE [LARGE SCALE GENOMIC DNA]</scope>
    <source>
        <strain evidence="2">TYRC17</strain>
    </source>
</reference>
<dbReference type="Pfam" id="PF04365">
    <property type="entry name" value="BrnT_toxin"/>
    <property type="match status" value="1"/>
</dbReference>
<dbReference type="EMBL" id="AP019416">
    <property type="protein sequence ID" value="BBI52968.1"/>
    <property type="molecule type" value="Genomic_DNA"/>
</dbReference>
<evidence type="ECO:0008006" key="3">
    <source>
        <dbReference type="Google" id="ProtNLM"/>
    </source>
</evidence>
<evidence type="ECO:0000313" key="2">
    <source>
        <dbReference type="Proteomes" id="UP000289555"/>
    </source>
</evidence>
<accession>A0ABM7GQJ8</accession>
<dbReference type="Gene3D" id="3.10.450.530">
    <property type="entry name" value="Ribonuclease toxin, BrnT, of type II toxin-antitoxin system"/>
    <property type="match status" value="1"/>
</dbReference>
<proteinExistence type="predicted"/>
<sequence>MINWAHVTGFDWDAGNSRKNAEKHGVNQSEAEEIFFNEPLLVLEDPKHSQTEARFHALGETDDERLLHITFTLRQGGTLVRVISARDMHRKERAVYEQAKRCLSSRMRPKNENSGNP</sequence>
<dbReference type="InterPro" id="IPR007460">
    <property type="entry name" value="BrnT_toxin"/>
</dbReference>
<gene>
    <name evidence="1" type="ORF">HORIV_53890</name>
</gene>
<organism evidence="1 2">
    <name type="scientific">Vreelandella olivaria</name>
    <dbReference type="NCBI Taxonomy" id="390919"/>
    <lineage>
        <taxon>Bacteria</taxon>
        <taxon>Pseudomonadati</taxon>
        <taxon>Pseudomonadota</taxon>
        <taxon>Gammaproteobacteria</taxon>
        <taxon>Oceanospirillales</taxon>
        <taxon>Halomonadaceae</taxon>
        <taxon>Vreelandella</taxon>
    </lineage>
</organism>
<dbReference type="InterPro" id="IPR038573">
    <property type="entry name" value="BrnT_sf"/>
</dbReference>
<evidence type="ECO:0000313" key="1">
    <source>
        <dbReference type="EMBL" id="BBI52968.1"/>
    </source>
</evidence>
<keyword evidence="2" id="KW-1185">Reference proteome</keyword>
<protein>
    <recommendedName>
        <fullName evidence="3">BrnT family toxin</fullName>
    </recommendedName>
</protein>